<protein>
    <submittedName>
        <fullName evidence="1">DUF5996 family protein</fullName>
    </submittedName>
</protein>
<comment type="caution">
    <text evidence="1">The sequence shown here is derived from an EMBL/GenBank/DDBJ whole genome shotgun (WGS) entry which is preliminary data.</text>
</comment>
<keyword evidence="2" id="KW-1185">Reference proteome</keyword>
<gene>
    <name evidence="1" type="ORF">ACERZ8_14220</name>
</gene>
<dbReference type="RefSeq" id="WP_407592813.1">
    <property type="nucleotide sequence ID" value="NZ_JBHDIY010000002.1"/>
</dbReference>
<dbReference type="EMBL" id="JBHDIY010000002">
    <property type="protein sequence ID" value="MFL4470978.1"/>
    <property type="molecule type" value="Genomic_DNA"/>
</dbReference>
<sequence length="306" mass="33502">MKWPQLDYSAWKDSGDALHMWAQIVGKFRLANTPWLNHSWHATLYPDARGLTTGLIPGGWEVRFDFIDHRLVVLAASGDSAGFDLAPMSVSAFNAAFKDRLRAVGAPDVYHARPNEVPDPVAFAHQTEPGAYDRAAVTAWWQALVAMLPLFQEFRTGFLGKVSPVHLFWGSFDLAVTRFSGREAPLHPGGFPALPDTITQEAYSHEVSSAGFWAGGNGAEEAMFYSYAYPVPDGFADFPAGPDAARFDTDLGEFLLPYRAVATADDPRGMLLEFLNATYVAAAEAGKWDRASLDCEMGRPGIPRSL</sequence>
<accession>A0ABW8UV05</accession>
<proteinExistence type="predicted"/>
<dbReference type="InterPro" id="IPR046038">
    <property type="entry name" value="DUF5996"/>
</dbReference>
<name>A0ABW8UV05_9RHOB</name>
<evidence type="ECO:0000313" key="2">
    <source>
        <dbReference type="Proteomes" id="UP001627408"/>
    </source>
</evidence>
<dbReference type="Pfam" id="PF19459">
    <property type="entry name" value="DUF5996"/>
    <property type="match status" value="1"/>
</dbReference>
<dbReference type="Proteomes" id="UP001627408">
    <property type="component" value="Unassembled WGS sequence"/>
</dbReference>
<reference evidence="1 2" key="1">
    <citation type="submission" date="2024-08" db="EMBL/GenBank/DDBJ databases">
        <title>Tateyamaria sp. nov., isolated from marine algae.</title>
        <authorList>
            <person name="Choi B.J."/>
            <person name="Kim J.M."/>
            <person name="Lee J.K."/>
            <person name="Choi D.G."/>
            <person name="Bayburt H."/>
            <person name="Baek J.H."/>
            <person name="Han D.M."/>
            <person name="Jeon C.O."/>
        </authorList>
    </citation>
    <scope>NUCLEOTIDE SEQUENCE [LARGE SCALE GENOMIC DNA]</scope>
    <source>
        <strain evidence="1 2">KMU-156</strain>
    </source>
</reference>
<evidence type="ECO:0000313" key="1">
    <source>
        <dbReference type="EMBL" id="MFL4470978.1"/>
    </source>
</evidence>
<organism evidence="1 2">
    <name type="scientific">Tateyamaria armeniaca</name>
    <dbReference type="NCBI Taxonomy" id="2518930"/>
    <lineage>
        <taxon>Bacteria</taxon>
        <taxon>Pseudomonadati</taxon>
        <taxon>Pseudomonadota</taxon>
        <taxon>Alphaproteobacteria</taxon>
        <taxon>Rhodobacterales</taxon>
        <taxon>Roseobacteraceae</taxon>
        <taxon>Tateyamaria</taxon>
    </lineage>
</organism>